<organism evidence="2 3">
    <name type="scientific">Donghicola mangrovi</name>
    <dbReference type="NCBI Taxonomy" id="2729614"/>
    <lineage>
        <taxon>Bacteria</taxon>
        <taxon>Pseudomonadati</taxon>
        <taxon>Pseudomonadota</taxon>
        <taxon>Alphaproteobacteria</taxon>
        <taxon>Rhodobacterales</taxon>
        <taxon>Roseobacteraceae</taxon>
        <taxon>Donghicola</taxon>
    </lineage>
</organism>
<dbReference type="Pfam" id="PF06082">
    <property type="entry name" value="YjbH"/>
    <property type="match status" value="1"/>
</dbReference>
<evidence type="ECO:0000313" key="2">
    <source>
        <dbReference type="EMBL" id="NVO25925.1"/>
    </source>
</evidence>
<gene>
    <name evidence="2" type="ORF">HJ526_00705</name>
</gene>
<keyword evidence="1" id="KW-0732">Signal</keyword>
<reference evidence="2 3" key="1">
    <citation type="submission" date="2020-04" db="EMBL/GenBank/DDBJ databases">
        <title>Donghicola sp., a member of the Rhodobacteraceae family isolated from mangrove forest in Thailand.</title>
        <authorList>
            <person name="Charoenyingcharoen P."/>
            <person name="Yukphan P."/>
        </authorList>
    </citation>
    <scope>NUCLEOTIDE SEQUENCE [LARGE SCALE GENOMIC DNA]</scope>
    <source>
        <strain evidence="2 3">C2-DW-16</strain>
    </source>
</reference>
<evidence type="ECO:0000313" key="3">
    <source>
        <dbReference type="Proteomes" id="UP000523601"/>
    </source>
</evidence>
<dbReference type="RefSeq" id="WP_176852342.1">
    <property type="nucleotide sequence ID" value="NZ_JABCJD010000001.1"/>
</dbReference>
<proteinExistence type="predicted"/>
<dbReference type="EMBL" id="JABCJD010000001">
    <property type="protein sequence ID" value="NVO25925.1"/>
    <property type="molecule type" value="Genomic_DNA"/>
</dbReference>
<dbReference type="PROSITE" id="PS51257">
    <property type="entry name" value="PROKAR_LIPOPROTEIN"/>
    <property type="match status" value="1"/>
</dbReference>
<accession>A0ABX2P9U0</accession>
<evidence type="ECO:0000256" key="1">
    <source>
        <dbReference type="SAM" id="SignalP"/>
    </source>
</evidence>
<comment type="caution">
    <text evidence="2">The sequence shown here is derived from an EMBL/GenBank/DDBJ whole genome shotgun (WGS) entry which is preliminary data.</text>
</comment>
<dbReference type="InterPro" id="IPR010344">
    <property type="entry name" value="YbjH"/>
</dbReference>
<keyword evidence="3" id="KW-1185">Reference proteome</keyword>
<sequence length="717" mass="79124">MNISKRKSGRPLRQHLMGTIATVGCLIGASAHAGDGSSETNYTIWGTPGLITLPDAYAAPDAEAASTFTYMDGTATAALTFQFTDRISATFRFAGVNGDINPYQGQDTYFDRSFDVRYRILDEGRYLPSVAIGLQDFAGTGLYSGEYVVASKTISPGFSLTGGIGFGRLGSYNPVTTIGDRPSRLISELGRRAYQFSGTGGNFNFSNYFRGDVAPFAGVNWAINDKWRLVAEYSSDAFDAEEDAGFFKNRTPINLSLGYDLGRDSQISAYFLNGDKFGVQATFTINPKHPGMNTGIEEAPLPIRKRAPGEADLLGWTETEGVEKTIRKNIQNGLDYDDLQMAGLEVSAHEATLLLKNSRFDYEPQAIGRAARAMANQLPYSIETFHIIPVVNGIATSRITFKRTDLENLQFNTSKAIHDQMVLSDAAGHVPRFDKDQFPDFSWGFSPYMQPGYFDVHRPFRADFGLRLRSALQLSKNFKIAGSATYRLVGDLSKSDPDLGGVVPPVRTLGPLFFDDPFGIESLGLYYLGHPLKNIYVRAGVGYLENMYGGVSGEVLWKPVNSPLALGVEVARVKQRDFDRLFGFRDYEATTGHVSAYYDFGNGYFVELDVGQYLAEDRGATLLLQRTFDNGWVIGGFATKTNISAEDFGEGSFDKGIMFTMPLGFASGKPSRTSFSEVIRPLQRNGGAKLGVRDRLYGQVQEYHRTSLDNEYGRFWR</sequence>
<dbReference type="Proteomes" id="UP000523601">
    <property type="component" value="Unassembled WGS sequence"/>
</dbReference>
<protein>
    <submittedName>
        <fullName evidence="2">YjbH domain-containing protein</fullName>
    </submittedName>
</protein>
<feature type="chain" id="PRO_5046797054" evidence="1">
    <location>
        <begin position="34"/>
        <end position="717"/>
    </location>
</feature>
<feature type="signal peptide" evidence="1">
    <location>
        <begin position="1"/>
        <end position="33"/>
    </location>
</feature>
<name>A0ABX2P9U0_9RHOB</name>